<evidence type="ECO:0000313" key="1">
    <source>
        <dbReference type="EMBL" id="MBE9029746.1"/>
    </source>
</evidence>
<comment type="caution">
    <text evidence="1">The sequence shown here is derived from an EMBL/GenBank/DDBJ whole genome shotgun (WGS) entry which is preliminary data.</text>
</comment>
<name>A0A928Z1V8_9CYAN</name>
<protein>
    <submittedName>
        <fullName evidence="1">P-II family nitrogen regulator</fullName>
    </submittedName>
</protein>
<dbReference type="InterPro" id="IPR015867">
    <property type="entry name" value="N-reg_PII/ATP_PRibTrfase_C"/>
</dbReference>
<sequence length="104" mass="11407">MHAVNRMEIMSDAVELGKITAVLNQGDRVTYSILRNVSSHGVRGESVEDSFISSENIYIIAFCPPEQTKGLLEKIRPILNKFGGACFITDATEIKSMRCVGSLS</sequence>
<keyword evidence="2" id="KW-1185">Reference proteome</keyword>
<organism evidence="1 2">
    <name type="scientific">Romeriopsis navalis LEGE 11480</name>
    <dbReference type="NCBI Taxonomy" id="2777977"/>
    <lineage>
        <taxon>Bacteria</taxon>
        <taxon>Bacillati</taxon>
        <taxon>Cyanobacteriota</taxon>
        <taxon>Cyanophyceae</taxon>
        <taxon>Leptolyngbyales</taxon>
        <taxon>Leptolyngbyaceae</taxon>
        <taxon>Romeriopsis</taxon>
        <taxon>Romeriopsis navalis</taxon>
    </lineage>
</organism>
<dbReference type="Proteomes" id="UP000625316">
    <property type="component" value="Unassembled WGS sequence"/>
</dbReference>
<dbReference type="AlphaFoldDB" id="A0A928Z1V8"/>
<dbReference type="EMBL" id="JADEXQ010000021">
    <property type="protein sequence ID" value="MBE9029746.1"/>
    <property type="molecule type" value="Genomic_DNA"/>
</dbReference>
<dbReference type="RefSeq" id="WP_264324565.1">
    <property type="nucleotide sequence ID" value="NZ_JADEXQ010000021.1"/>
</dbReference>
<accession>A0A928Z1V8</accession>
<reference evidence="1" key="1">
    <citation type="submission" date="2020-10" db="EMBL/GenBank/DDBJ databases">
        <authorList>
            <person name="Castelo-Branco R."/>
            <person name="Eusebio N."/>
            <person name="Adriana R."/>
            <person name="Vieira A."/>
            <person name="Brugerolle De Fraissinette N."/>
            <person name="Rezende De Castro R."/>
            <person name="Schneider M.P."/>
            <person name="Vasconcelos V."/>
            <person name="Leao P.N."/>
        </authorList>
    </citation>
    <scope>NUCLEOTIDE SEQUENCE</scope>
    <source>
        <strain evidence="1">LEGE 11480</strain>
    </source>
</reference>
<gene>
    <name evidence="1" type="ORF">IQ266_08405</name>
</gene>
<dbReference type="InterPro" id="IPR011322">
    <property type="entry name" value="N-reg_PII-like_a/b"/>
</dbReference>
<dbReference type="SUPFAM" id="SSF54913">
    <property type="entry name" value="GlnB-like"/>
    <property type="match status" value="1"/>
</dbReference>
<evidence type="ECO:0000313" key="2">
    <source>
        <dbReference type="Proteomes" id="UP000625316"/>
    </source>
</evidence>
<dbReference type="Gene3D" id="3.30.70.120">
    <property type="match status" value="1"/>
</dbReference>
<proteinExistence type="predicted"/>